<name>A0ABQ8TB67_PERAM</name>
<evidence type="ECO:0008006" key="3">
    <source>
        <dbReference type="Google" id="ProtNLM"/>
    </source>
</evidence>
<reference evidence="1 2" key="1">
    <citation type="journal article" date="2022" name="Allergy">
        <title>Genome assembly and annotation of Periplaneta americana reveal a comprehensive cockroach allergen profile.</title>
        <authorList>
            <person name="Wang L."/>
            <person name="Xiong Q."/>
            <person name="Saelim N."/>
            <person name="Wang L."/>
            <person name="Nong W."/>
            <person name="Wan A.T."/>
            <person name="Shi M."/>
            <person name="Liu X."/>
            <person name="Cao Q."/>
            <person name="Hui J.H.L."/>
            <person name="Sookrung N."/>
            <person name="Leung T.F."/>
            <person name="Tungtrongchitr A."/>
            <person name="Tsui S.K.W."/>
        </authorList>
    </citation>
    <scope>NUCLEOTIDE SEQUENCE [LARGE SCALE GENOMIC DNA]</scope>
    <source>
        <strain evidence="1">PWHHKU_190912</strain>
    </source>
</reference>
<evidence type="ECO:0000313" key="1">
    <source>
        <dbReference type="EMBL" id="KAJ4443739.1"/>
    </source>
</evidence>
<accession>A0ABQ8TB67</accession>
<gene>
    <name evidence="1" type="ORF">ANN_05517</name>
</gene>
<organism evidence="1 2">
    <name type="scientific">Periplaneta americana</name>
    <name type="common">American cockroach</name>
    <name type="synonym">Blatta americana</name>
    <dbReference type="NCBI Taxonomy" id="6978"/>
    <lineage>
        <taxon>Eukaryota</taxon>
        <taxon>Metazoa</taxon>
        <taxon>Ecdysozoa</taxon>
        <taxon>Arthropoda</taxon>
        <taxon>Hexapoda</taxon>
        <taxon>Insecta</taxon>
        <taxon>Pterygota</taxon>
        <taxon>Neoptera</taxon>
        <taxon>Polyneoptera</taxon>
        <taxon>Dictyoptera</taxon>
        <taxon>Blattodea</taxon>
        <taxon>Blattoidea</taxon>
        <taxon>Blattidae</taxon>
        <taxon>Blattinae</taxon>
        <taxon>Periplaneta</taxon>
    </lineage>
</organism>
<dbReference type="EMBL" id="JAJSOF020000013">
    <property type="protein sequence ID" value="KAJ4443739.1"/>
    <property type="molecule type" value="Genomic_DNA"/>
</dbReference>
<comment type="caution">
    <text evidence="1">The sequence shown here is derived from an EMBL/GenBank/DDBJ whole genome shotgun (WGS) entry which is preliminary data.</text>
</comment>
<proteinExistence type="predicted"/>
<protein>
    <recommendedName>
        <fullName evidence="3">Per a allergen</fullName>
    </recommendedName>
</protein>
<keyword evidence="2" id="KW-1185">Reference proteome</keyword>
<dbReference type="Proteomes" id="UP001148838">
    <property type="component" value="Unassembled WGS sequence"/>
</dbReference>
<sequence>MEETLKIYNVLVDDIGHIRQHICLTWSQATKGNIEGGRFDPVLWIEFGVDQWSERLELHHRITAAVAIINCDMLERVREKMNYRIDICRISEGGNIEHFTTTAPNNKIPFWLLEFWHGGSIVKLKMY</sequence>
<evidence type="ECO:0000313" key="2">
    <source>
        <dbReference type="Proteomes" id="UP001148838"/>
    </source>
</evidence>